<evidence type="ECO:0000256" key="4">
    <source>
        <dbReference type="ARBA" id="ARBA00022989"/>
    </source>
</evidence>
<evidence type="ECO:0000313" key="9">
    <source>
        <dbReference type="Proteomes" id="UP000095085"/>
    </source>
</evidence>
<dbReference type="GO" id="GO:0016020">
    <property type="term" value="C:membrane"/>
    <property type="evidence" value="ECO:0007669"/>
    <property type="project" value="UniProtKB-SubCell"/>
</dbReference>
<keyword evidence="5 6" id="KW-0472">Membrane</keyword>
<comment type="similarity">
    <text evidence="2">Belongs to the PA-phosphatase related phosphoesterase family.</text>
</comment>
<keyword evidence="3 6" id="KW-0812">Transmembrane</keyword>
<keyword evidence="9" id="KW-1185">Reference proteome</keyword>
<gene>
    <name evidence="8" type="ORF">HYPBUDRAFT_108255</name>
</gene>
<dbReference type="PANTHER" id="PTHR10165">
    <property type="entry name" value="LIPID PHOSPHATE PHOSPHATASE"/>
    <property type="match status" value="1"/>
</dbReference>
<dbReference type="InterPro" id="IPR043216">
    <property type="entry name" value="PAP-like"/>
</dbReference>
<sequence length="366" mass="41470">MPICFKDSWLTIGKHKVSRLSLFSYIMDWALYLAILIGFMIYGSLVPPVYHEFLLEDISLMNSYKPEGMTLVPMPVLILIAVVFPMLQIILCSVLQTNTLHSTRKVWDIFIGMTSLCGAMSIQLMMTCILKNICGLPRPDLISRCDPDYSIDFVSGRLATVDVCQSPDLVLVSEGFRSFPSGHSSTVFCGMILASLNISAKLQIFDSRGVSLKFLLVIIPIMIACFVSCSRISDNRHFLRDVIGGLAIGAGSAIFFYLQYFPWITKLENCGRAYPPRRIGVSVWCNNIGGFWKINDKLDGSYQERCLNDVSIIELIKKVDCEFSIDSTEFIQTDRNIEYFNRLSEKFKHRIFNISNKQRATNTNYV</sequence>
<accession>A0A1E4RKQ8</accession>
<dbReference type="CDD" id="cd03390">
    <property type="entry name" value="PAP2_containing_1_like"/>
    <property type="match status" value="1"/>
</dbReference>
<feature type="transmembrane region" description="Helical" evidence="6">
    <location>
        <begin position="210"/>
        <end position="230"/>
    </location>
</feature>
<dbReference type="InterPro" id="IPR000326">
    <property type="entry name" value="PAP2/HPO"/>
</dbReference>
<dbReference type="GeneID" id="30993170"/>
<dbReference type="STRING" id="984485.A0A1E4RKQ8"/>
<feature type="transmembrane region" description="Helical" evidence="6">
    <location>
        <begin position="242"/>
        <end position="263"/>
    </location>
</feature>
<dbReference type="InterPro" id="IPR036938">
    <property type="entry name" value="PAP2/HPO_sf"/>
</dbReference>
<evidence type="ECO:0000256" key="3">
    <source>
        <dbReference type="ARBA" id="ARBA00022692"/>
    </source>
</evidence>
<feature type="transmembrane region" description="Helical" evidence="6">
    <location>
        <begin position="71"/>
        <end position="97"/>
    </location>
</feature>
<dbReference type="Proteomes" id="UP000095085">
    <property type="component" value="Unassembled WGS sequence"/>
</dbReference>
<name>A0A1E4RKQ8_9ASCO</name>
<dbReference type="RefSeq" id="XP_020076925.1">
    <property type="nucleotide sequence ID" value="XM_020218620.1"/>
</dbReference>
<dbReference type="PANTHER" id="PTHR10165:SF192">
    <property type="entry name" value="PHOSPHATIDIC ACID PHOSPHATASE TYPE 2_HALOPEROXIDASE DOMAIN-CONTAINING PROTEIN"/>
    <property type="match status" value="1"/>
</dbReference>
<dbReference type="OrthoDB" id="8907274at2759"/>
<keyword evidence="4 6" id="KW-1133">Transmembrane helix</keyword>
<protein>
    <submittedName>
        <fullName evidence="8">PAP2-domain-containing protein</fullName>
    </submittedName>
</protein>
<comment type="subcellular location">
    <subcellularLocation>
        <location evidence="1">Membrane</location>
        <topology evidence="1">Multi-pass membrane protein</topology>
    </subcellularLocation>
</comment>
<proteinExistence type="inferred from homology"/>
<evidence type="ECO:0000256" key="2">
    <source>
        <dbReference type="ARBA" id="ARBA00008816"/>
    </source>
</evidence>
<feature type="domain" description="Phosphatidic acid phosphatase type 2/haloperoxidase" evidence="7">
    <location>
        <begin position="110"/>
        <end position="257"/>
    </location>
</feature>
<dbReference type="EMBL" id="KV454540">
    <property type="protein sequence ID" value="ODV67858.1"/>
    <property type="molecule type" value="Genomic_DNA"/>
</dbReference>
<feature type="transmembrane region" description="Helical" evidence="6">
    <location>
        <begin position="29"/>
        <end position="50"/>
    </location>
</feature>
<dbReference type="AlphaFoldDB" id="A0A1E4RKQ8"/>
<evidence type="ECO:0000313" key="8">
    <source>
        <dbReference type="EMBL" id="ODV67858.1"/>
    </source>
</evidence>
<organism evidence="8 9">
    <name type="scientific">Hyphopichia burtonii NRRL Y-1933</name>
    <dbReference type="NCBI Taxonomy" id="984485"/>
    <lineage>
        <taxon>Eukaryota</taxon>
        <taxon>Fungi</taxon>
        <taxon>Dikarya</taxon>
        <taxon>Ascomycota</taxon>
        <taxon>Saccharomycotina</taxon>
        <taxon>Pichiomycetes</taxon>
        <taxon>Debaryomycetaceae</taxon>
        <taxon>Hyphopichia</taxon>
    </lineage>
</organism>
<evidence type="ECO:0000259" key="7">
    <source>
        <dbReference type="SMART" id="SM00014"/>
    </source>
</evidence>
<reference evidence="9" key="1">
    <citation type="submission" date="2016-05" db="EMBL/GenBank/DDBJ databases">
        <title>Comparative genomics of biotechnologically important yeasts.</title>
        <authorList>
            <consortium name="DOE Joint Genome Institute"/>
            <person name="Riley R."/>
            <person name="Haridas S."/>
            <person name="Wolfe K.H."/>
            <person name="Lopes M.R."/>
            <person name="Hittinger C.T."/>
            <person name="Goker M."/>
            <person name="Salamov A."/>
            <person name="Wisecaver J."/>
            <person name="Long T.M."/>
            <person name="Aerts A.L."/>
            <person name="Barry K."/>
            <person name="Choi C."/>
            <person name="Clum A."/>
            <person name="Coughlan A.Y."/>
            <person name="Deshpande S."/>
            <person name="Douglass A.P."/>
            <person name="Hanson S.J."/>
            <person name="Klenk H.-P."/>
            <person name="Labutti K."/>
            <person name="Lapidus A."/>
            <person name="Lindquist E."/>
            <person name="Lipzen A."/>
            <person name="Meier-Kolthoff J.P."/>
            <person name="Ohm R.A."/>
            <person name="Otillar R.P."/>
            <person name="Pangilinan J."/>
            <person name="Peng Y."/>
            <person name="Rokas A."/>
            <person name="Rosa C.A."/>
            <person name="Scheuner C."/>
            <person name="Sibirny A.A."/>
            <person name="Slot J.C."/>
            <person name="Stielow J.B."/>
            <person name="Sun H."/>
            <person name="Kurtzman C.P."/>
            <person name="Blackwell M."/>
            <person name="Grigoriev I.V."/>
            <person name="Jeffries T.W."/>
        </authorList>
    </citation>
    <scope>NUCLEOTIDE SEQUENCE [LARGE SCALE GENOMIC DNA]</scope>
    <source>
        <strain evidence="9">NRRL Y-1933</strain>
    </source>
</reference>
<dbReference type="SMART" id="SM00014">
    <property type="entry name" value="acidPPc"/>
    <property type="match status" value="1"/>
</dbReference>
<dbReference type="GO" id="GO:0008195">
    <property type="term" value="F:phosphatidate phosphatase activity"/>
    <property type="evidence" value="ECO:0007669"/>
    <property type="project" value="TreeGrafter"/>
</dbReference>
<dbReference type="SUPFAM" id="SSF48317">
    <property type="entry name" value="Acid phosphatase/Vanadium-dependent haloperoxidase"/>
    <property type="match status" value="1"/>
</dbReference>
<dbReference type="GO" id="GO:0046839">
    <property type="term" value="P:phospholipid dephosphorylation"/>
    <property type="evidence" value="ECO:0007669"/>
    <property type="project" value="TreeGrafter"/>
</dbReference>
<evidence type="ECO:0000256" key="1">
    <source>
        <dbReference type="ARBA" id="ARBA00004141"/>
    </source>
</evidence>
<evidence type="ECO:0000256" key="6">
    <source>
        <dbReference type="SAM" id="Phobius"/>
    </source>
</evidence>
<dbReference type="Gene3D" id="1.20.144.10">
    <property type="entry name" value="Phosphatidic acid phosphatase type 2/haloperoxidase"/>
    <property type="match status" value="1"/>
</dbReference>
<dbReference type="Pfam" id="PF01569">
    <property type="entry name" value="PAP2"/>
    <property type="match status" value="1"/>
</dbReference>
<evidence type="ECO:0000256" key="5">
    <source>
        <dbReference type="ARBA" id="ARBA00023136"/>
    </source>
</evidence>
<dbReference type="GO" id="GO:0006644">
    <property type="term" value="P:phospholipid metabolic process"/>
    <property type="evidence" value="ECO:0007669"/>
    <property type="project" value="InterPro"/>
</dbReference>